<gene>
    <name evidence="3" type="ORF">PF004_g1065</name>
</gene>
<accession>A0A6G0PTK1</accession>
<evidence type="ECO:0000313" key="4">
    <source>
        <dbReference type="Proteomes" id="UP000476176"/>
    </source>
</evidence>
<dbReference type="EMBL" id="QXGC01000024">
    <property type="protein sequence ID" value="KAE9254402.1"/>
    <property type="molecule type" value="Genomic_DNA"/>
</dbReference>
<evidence type="ECO:0000256" key="1">
    <source>
        <dbReference type="SAM" id="MobiDB-lite"/>
    </source>
</evidence>
<feature type="compositionally biased region" description="Basic and acidic residues" evidence="1">
    <location>
        <begin position="56"/>
        <end position="75"/>
    </location>
</feature>
<comment type="caution">
    <text evidence="3">The sequence shown here is derived from an EMBL/GenBank/DDBJ whole genome shotgun (WGS) entry which is preliminary data.</text>
</comment>
<sequence length="81" mass="8755">MSGGGEYPYPKYTWSPAGGWWAKTKNWQRKTGVALVVLAAAAAPLALFSSSNHIKFPAEEQRNADEEKTKIDDGRGGTTGK</sequence>
<evidence type="ECO:0000256" key="2">
    <source>
        <dbReference type="SAM" id="Phobius"/>
    </source>
</evidence>
<keyword evidence="2" id="KW-0472">Membrane</keyword>
<evidence type="ECO:0000313" key="3">
    <source>
        <dbReference type="EMBL" id="KAE9254402.1"/>
    </source>
</evidence>
<name>A0A6G0PTK1_9STRA</name>
<protein>
    <submittedName>
        <fullName evidence="3">Uncharacterized protein</fullName>
    </submittedName>
</protein>
<reference evidence="3 4" key="1">
    <citation type="submission" date="2018-09" db="EMBL/GenBank/DDBJ databases">
        <title>Genomic investigation of the strawberry pathogen Phytophthora fragariae indicates pathogenicity is determined by transcriptional variation in three key races.</title>
        <authorList>
            <person name="Adams T.M."/>
            <person name="Armitage A.D."/>
            <person name="Sobczyk M.K."/>
            <person name="Bates H.J."/>
            <person name="Dunwell J.M."/>
            <person name="Nellist C.F."/>
            <person name="Harrison R.J."/>
        </authorList>
    </citation>
    <scope>NUCLEOTIDE SEQUENCE [LARGE SCALE GENOMIC DNA]</scope>
    <source>
        <strain evidence="3 4">BC-23</strain>
    </source>
</reference>
<keyword evidence="2" id="KW-0812">Transmembrane</keyword>
<feature type="transmembrane region" description="Helical" evidence="2">
    <location>
        <begin position="31"/>
        <end position="48"/>
    </location>
</feature>
<organism evidence="3 4">
    <name type="scientific">Phytophthora fragariae</name>
    <dbReference type="NCBI Taxonomy" id="53985"/>
    <lineage>
        <taxon>Eukaryota</taxon>
        <taxon>Sar</taxon>
        <taxon>Stramenopiles</taxon>
        <taxon>Oomycota</taxon>
        <taxon>Peronosporomycetes</taxon>
        <taxon>Peronosporales</taxon>
        <taxon>Peronosporaceae</taxon>
        <taxon>Phytophthora</taxon>
    </lineage>
</organism>
<dbReference type="AlphaFoldDB" id="A0A6G0PTK1"/>
<proteinExistence type="predicted"/>
<feature type="region of interest" description="Disordered" evidence="1">
    <location>
        <begin position="56"/>
        <end position="81"/>
    </location>
</feature>
<keyword evidence="2" id="KW-1133">Transmembrane helix</keyword>
<dbReference type="Proteomes" id="UP000476176">
    <property type="component" value="Unassembled WGS sequence"/>
</dbReference>